<sequence>MHVAGSEPYPWPWDGAGPDDWAVLVVDCAMPAPAGLRSRLRPWLERTERAGAPTFRVTVGARHDRVPPEDWLGGAVDESVVAPGWNGFSSSPLDDLLRAAGRSTLLLAGYWLEVGVHSTLRAANDIGYECAVVADLCTPWDTALAPGALSTIRFSGGIFGAVVTSGAVADELATRALTSAAGTHGGQR</sequence>
<evidence type="ECO:0000259" key="2">
    <source>
        <dbReference type="Pfam" id="PF00857"/>
    </source>
</evidence>
<name>A0A919P7K5_9CELL</name>
<dbReference type="EMBL" id="BONK01000013">
    <property type="protein sequence ID" value="GIG22744.1"/>
    <property type="molecule type" value="Genomic_DNA"/>
</dbReference>
<dbReference type="InterPro" id="IPR036380">
    <property type="entry name" value="Isochorismatase-like_sf"/>
</dbReference>
<protein>
    <recommendedName>
        <fullName evidence="2">Isochorismatase-like domain-containing protein</fullName>
    </recommendedName>
</protein>
<dbReference type="InterPro" id="IPR000868">
    <property type="entry name" value="Isochorismatase-like_dom"/>
</dbReference>
<dbReference type="GO" id="GO:0016787">
    <property type="term" value="F:hydrolase activity"/>
    <property type="evidence" value="ECO:0007669"/>
    <property type="project" value="UniProtKB-KW"/>
</dbReference>
<evidence type="ECO:0000256" key="1">
    <source>
        <dbReference type="ARBA" id="ARBA00022801"/>
    </source>
</evidence>
<reference evidence="3" key="1">
    <citation type="submission" date="2021-01" db="EMBL/GenBank/DDBJ databases">
        <title>Whole genome shotgun sequence of Cellulomonas chitinilytica NBRC 110799.</title>
        <authorList>
            <person name="Komaki H."/>
            <person name="Tamura T."/>
        </authorList>
    </citation>
    <scope>NUCLEOTIDE SEQUENCE</scope>
    <source>
        <strain evidence="3">NBRC 110799</strain>
    </source>
</reference>
<dbReference type="AlphaFoldDB" id="A0A919P7K5"/>
<dbReference type="Gene3D" id="3.40.50.850">
    <property type="entry name" value="Isochorismatase-like"/>
    <property type="match status" value="1"/>
</dbReference>
<gene>
    <name evidence="3" type="ORF">Cch01nite_34680</name>
</gene>
<comment type="caution">
    <text evidence="3">The sequence shown here is derived from an EMBL/GenBank/DDBJ whole genome shotgun (WGS) entry which is preliminary data.</text>
</comment>
<dbReference type="InterPro" id="IPR050272">
    <property type="entry name" value="Isochorismatase-like_hydrls"/>
</dbReference>
<evidence type="ECO:0000313" key="4">
    <source>
        <dbReference type="Proteomes" id="UP000632740"/>
    </source>
</evidence>
<feature type="domain" description="Isochorismatase-like" evidence="2">
    <location>
        <begin position="82"/>
        <end position="158"/>
    </location>
</feature>
<keyword evidence="4" id="KW-1185">Reference proteome</keyword>
<keyword evidence="1" id="KW-0378">Hydrolase</keyword>
<organism evidence="3 4">
    <name type="scientific">Cellulomonas chitinilytica</name>
    <dbReference type="NCBI Taxonomy" id="398759"/>
    <lineage>
        <taxon>Bacteria</taxon>
        <taxon>Bacillati</taxon>
        <taxon>Actinomycetota</taxon>
        <taxon>Actinomycetes</taxon>
        <taxon>Micrococcales</taxon>
        <taxon>Cellulomonadaceae</taxon>
        <taxon>Cellulomonas</taxon>
    </lineage>
</organism>
<dbReference type="RefSeq" id="WP_203757762.1">
    <property type="nucleotide sequence ID" value="NZ_BONK01000013.1"/>
</dbReference>
<dbReference type="SUPFAM" id="SSF52499">
    <property type="entry name" value="Isochorismatase-like hydrolases"/>
    <property type="match status" value="1"/>
</dbReference>
<accession>A0A919P7K5</accession>
<dbReference type="PANTHER" id="PTHR43540:SF9">
    <property type="entry name" value="FAMILY HYDROLASE, PUTATIVE (AFU_ORTHOLOGUE AFUA_2G08700)-RELATED"/>
    <property type="match status" value="1"/>
</dbReference>
<proteinExistence type="predicted"/>
<dbReference type="Pfam" id="PF00857">
    <property type="entry name" value="Isochorismatase"/>
    <property type="match status" value="1"/>
</dbReference>
<evidence type="ECO:0000313" key="3">
    <source>
        <dbReference type="EMBL" id="GIG22744.1"/>
    </source>
</evidence>
<dbReference type="PANTHER" id="PTHR43540">
    <property type="entry name" value="PEROXYUREIDOACRYLATE/UREIDOACRYLATE AMIDOHYDROLASE-RELATED"/>
    <property type="match status" value="1"/>
</dbReference>
<dbReference type="Proteomes" id="UP000632740">
    <property type="component" value="Unassembled WGS sequence"/>
</dbReference>